<keyword evidence="10" id="KW-1185">Reference proteome</keyword>
<feature type="transmembrane region" description="Helical" evidence="8">
    <location>
        <begin position="99"/>
        <end position="121"/>
    </location>
</feature>
<keyword evidence="2 8" id="KW-0813">Transport</keyword>
<reference evidence="9 10" key="1">
    <citation type="submission" date="2014-07" db="EMBL/GenBank/DDBJ databases">
        <title>Draft genome of Clostridium sulfidigenes 113A isolated from sediments associated with methane hydrate from Krishna Godavari basin.</title>
        <authorList>
            <person name="Honkalas V.S."/>
            <person name="Dabir A.P."/>
            <person name="Arora P."/>
            <person name="Dhakephalkar P.K."/>
        </authorList>
    </citation>
    <scope>NUCLEOTIDE SEQUENCE [LARGE SCALE GENOMIC DNA]</scope>
    <source>
        <strain evidence="9 10">113A</strain>
    </source>
</reference>
<evidence type="ECO:0000313" key="10">
    <source>
        <dbReference type="Proteomes" id="UP000028542"/>
    </source>
</evidence>
<dbReference type="InterPro" id="IPR003667">
    <property type="entry name" value="NqrDE/RnfAE"/>
</dbReference>
<comment type="subunit">
    <text evidence="8">The complex is composed of six subunits: RnfA, RnfB, RnfC, RnfD, RnfE and RnfG.</text>
</comment>
<gene>
    <name evidence="8" type="primary">rnfA</name>
    <name evidence="9" type="ORF">IO99_12350</name>
</gene>
<feature type="transmembrane region" description="Helical" evidence="8">
    <location>
        <begin position="71"/>
        <end position="92"/>
    </location>
</feature>
<dbReference type="AlphaFoldDB" id="A0A084JAD5"/>
<comment type="function">
    <text evidence="8">Part of a membrane-bound complex that couples electron transfer with translocation of ions across the membrane.</text>
</comment>
<evidence type="ECO:0000256" key="3">
    <source>
        <dbReference type="ARBA" id="ARBA00022692"/>
    </source>
</evidence>
<evidence type="ECO:0000256" key="6">
    <source>
        <dbReference type="ARBA" id="ARBA00022989"/>
    </source>
</evidence>
<proteinExistence type="inferred from homology"/>
<feature type="transmembrane region" description="Helical" evidence="8">
    <location>
        <begin position="6"/>
        <end position="31"/>
    </location>
</feature>
<name>A0A084JAD5_9CLOT</name>
<feature type="transmembrane region" description="Helical" evidence="8">
    <location>
        <begin position="133"/>
        <end position="154"/>
    </location>
</feature>
<protein>
    <recommendedName>
        <fullName evidence="8">Ion-translocating oxidoreductase complex subunit A</fullName>
        <ecNumber evidence="8">7.-.-.-</ecNumber>
    </recommendedName>
    <alternativeName>
        <fullName evidence="8">Rnf electron transport complex subunit A</fullName>
    </alternativeName>
</protein>
<evidence type="ECO:0000256" key="2">
    <source>
        <dbReference type="ARBA" id="ARBA00022448"/>
    </source>
</evidence>
<accession>A0A084JAD5</accession>
<evidence type="ECO:0000256" key="4">
    <source>
        <dbReference type="ARBA" id="ARBA00022967"/>
    </source>
</evidence>
<dbReference type="RefSeq" id="WP_035133663.1">
    <property type="nucleotide sequence ID" value="NZ_JPMD01000028.1"/>
</dbReference>
<evidence type="ECO:0000256" key="7">
    <source>
        <dbReference type="ARBA" id="ARBA00023136"/>
    </source>
</evidence>
<dbReference type="PIRSF" id="PIRSF006102">
    <property type="entry name" value="NQR_DE"/>
    <property type="match status" value="1"/>
</dbReference>
<dbReference type="InterPro" id="IPR050133">
    <property type="entry name" value="NqrDE/RnfAE_oxidrdctase"/>
</dbReference>
<comment type="subcellular location">
    <subcellularLocation>
        <location evidence="8">Cell membrane</location>
        <topology evidence="8">Multi-pass membrane protein</topology>
    </subcellularLocation>
    <subcellularLocation>
        <location evidence="1">Endomembrane system</location>
        <topology evidence="1">Multi-pass membrane protein</topology>
    </subcellularLocation>
</comment>
<dbReference type="HAMAP" id="MF_00459">
    <property type="entry name" value="RsxA_RnfA"/>
    <property type="match status" value="1"/>
</dbReference>
<dbReference type="GO" id="GO:0022900">
    <property type="term" value="P:electron transport chain"/>
    <property type="evidence" value="ECO:0007669"/>
    <property type="project" value="UniProtKB-UniRule"/>
</dbReference>
<keyword evidence="6 8" id="KW-1133">Transmembrane helix</keyword>
<keyword evidence="5 8" id="KW-0249">Electron transport</keyword>
<dbReference type="EMBL" id="JPMD01000028">
    <property type="protein sequence ID" value="KEZ85919.1"/>
    <property type="molecule type" value="Genomic_DNA"/>
</dbReference>
<dbReference type="NCBIfam" id="TIGR01943">
    <property type="entry name" value="rnfA"/>
    <property type="match status" value="1"/>
</dbReference>
<evidence type="ECO:0000256" key="1">
    <source>
        <dbReference type="ARBA" id="ARBA00004127"/>
    </source>
</evidence>
<evidence type="ECO:0000256" key="8">
    <source>
        <dbReference type="HAMAP-Rule" id="MF_00459"/>
    </source>
</evidence>
<dbReference type="InterPro" id="IPR011293">
    <property type="entry name" value="Ion_transpt_RnfA/RsxA"/>
</dbReference>
<evidence type="ECO:0000313" key="9">
    <source>
        <dbReference type="EMBL" id="KEZ85919.1"/>
    </source>
</evidence>
<dbReference type="eggNOG" id="COG4657">
    <property type="taxonomic scope" value="Bacteria"/>
</dbReference>
<dbReference type="EC" id="7.-.-.-" evidence="8"/>
<feature type="transmembrane region" description="Helical" evidence="8">
    <location>
        <begin position="166"/>
        <end position="188"/>
    </location>
</feature>
<dbReference type="GO" id="GO:0012505">
    <property type="term" value="C:endomembrane system"/>
    <property type="evidence" value="ECO:0007669"/>
    <property type="project" value="UniProtKB-SubCell"/>
</dbReference>
<comment type="similarity">
    <text evidence="8">Belongs to the NqrDE/RnfAE family.</text>
</comment>
<comment type="caution">
    <text evidence="9">The sequence shown here is derived from an EMBL/GenBank/DDBJ whole genome shotgun (WGS) entry which is preliminary data.</text>
</comment>
<dbReference type="STRING" id="318464.IO99_12350"/>
<organism evidence="9 10">
    <name type="scientific">Clostridium sulfidigenes</name>
    <dbReference type="NCBI Taxonomy" id="318464"/>
    <lineage>
        <taxon>Bacteria</taxon>
        <taxon>Bacillati</taxon>
        <taxon>Bacillota</taxon>
        <taxon>Clostridia</taxon>
        <taxon>Eubacteriales</taxon>
        <taxon>Clostridiaceae</taxon>
        <taxon>Clostridium</taxon>
    </lineage>
</organism>
<dbReference type="GO" id="GO:0005886">
    <property type="term" value="C:plasma membrane"/>
    <property type="evidence" value="ECO:0007669"/>
    <property type="project" value="UniProtKB-SubCell"/>
</dbReference>
<keyword evidence="4 8" id="KW-1278">Translocase</keyword>
<dbReference type="Pfam" id="PF02508">
    <property type="entry name" value="Rnf-Nqr"/>
    <property type="match status" value="1"/>
</dbReference>
<keyword evidence="8" id="KW-1003">Cell membrane</keyword>
<evidence type="ECO:0000256" key="5">
    <source>
        <dbReference type="ARBA" id="ARBA00022982"/>
    </source>
</evidence>
<keyword evidence="7 8" id="KW-0472">Membrane</keyword>
<feature type="transmembrane region" description="Helical" evidence="8">
    <location>
        <begin position="43"/>
        <end position="65"/>
    </location>
</feature>
<dbReference type="PANTHER" id="PTHR30335:SF0">
    <property type="entry name" value="ION-TRANSLOCATING OXIDOREDUCTASE COMPLEX SUBUNIT A"/>
    <property type="match status" value="1"/>
</dbReference>
<dbReference type="PANTHER" id="PTHR30335">
    <property type="entry name" value="INTEGRAL MEMBRANE PROTEIN OF SOXR-REDUCING COMPLEX"/>
    <property type="match status" value="1"/>
</dbReference>
<keyword evidence="3 8" id="KW-0812">Transmembrane</keyword>
<dbReference type="Proteomes" id="UP000028542">
    <property type="component" value="Unassembled WGS sequence"/>
</dbReference>
<sequence>MKELFTIFIGALLVNNVILGQFLGICSFLGVSQKTETAKGMGAAVTFVMLLATLITFVVNKLILVPFKMEYLSTLAFILVIAALVQFVEIVIKKIQPGLYRSLGIFLPLITTNCAVLGVAVTNIDKQYGLAQSLSNTIGAALGYVLAIVILAGLRERMEDNTDMPAAFRGLPISLITAGLMAIAFYGFSGLV</sequence>